<evidence type="ECO:0000313" key="6">
    <source>
        <dbReference type="EMBL" id="KXA43830.1"/>
    </source>
</evidence>
<evidence type="ECO:0000256" key="4">
    <source>
        <dbReference type="SAM" id="Coils"/>
    </source>
</evidence>
<dbReference type="AlphaFoldDB" id="A0A133QLR3"/>
<organism evidence="6 7">
    <name type="scientific">Prevotella corporis</name>
    <dbReference type="NCBI Taxonomy" id="28128"/>
    <lineage>
        <taxon>Bacteria</taxon>
        <taxon>Pseudomonadati</taxon>
        <taxon>Bacteroidota</taxon>
        <taxon>Bacteroidia</taxon>
        <taxon>Bacteroidales</taxon>
        <taxon>Prevotellaceae</taxon>
        <taxon>Prevotella</taxon>
    </lineage>
</organism>
<keyword evidence="7" id="KW-1185">Reference proteome</keyword>
<comment type="caution">
    <text evidence="6">The sequence shown here is derived from an EMBL/GenBank/DDBJ whole genome shotgun (WGS) entry which is preliminary data.</text>
</comment>
<reference evidence="7" key="1">
    <citation type="submission" date="2016-01" db="EMBL/GenBank/DDBJ databases">
        <authorList>
            <person name="Mitreva M."/>
            <person name="Pepin K.H."/>
            <person name="Mihindukulasuriya K.A."/>
            <person name="Fulton R."/>
            <person name="Fronick C."/>
            <person name="O'Laughlin M."/>
            <person name="Miner T."/>
            <person name="Herter B."/>
            <person name="Rosa B.A."/>
            <person name="Cordes M."/>
            <person name="Tomlinson C."/>
            <person name="Wollam A."/>
            <person name="Palsikar V.B."/>
            <person name="Mardis E.R."/>
            <person name="Wilson R.K."/>
        </authorList>
    </citation>
    <scope>NUCLEOTIDE SEQUENCE [LARGE SCALE GENOMIC DNA]</scope>
    <source>
        <strain evidence="7">MJR7716</strain>
    </source>
</reference>
<keyword evidence="2" id="KW-0680">Restriction system</keyword>
<dbReference type="OrthoDB" id="9816225at2"/>
<dbReference type="SUPFAM" id="SSF116734">
    <property type="entry name" value="DNA methylase specificity domain"/>
    <property type="match status" value="2"/>
</dbReference>
<evidence type="ECO:0000256" key="2">
    <source>
        <dbReference type="ARBA" id="ARBA00022747"/>
    </source>
</evidence>
<dbReference type="STRING" id="28128.HMPREF3226_00274"/>
<feature type="domain" description="Type I restriction modification DNA specificity" evidence="5">
    <location>
        <begin position="345"/>
        <end position="460"/>
    </location>
</feature>
<dbReference type="InterPro" id="IPR051212">
    <property type="entry name" value="Type-I_RE_S_subunit"/>
</dbReference>
<dbReference type="PANTHER" id="PTHR43140">
    <property type="entry name" value="TYPE-1 RESTRICTION ENZYME ECOKI SPECIFICITY PROTEIN"/>
    <property type="match status" value="1"/>
</dbReference>
<proteinExistence type="inferred from homology"/>
<protein>
    <submittedName>
        <fullName evidence="6">Type I restriction modification DNA specificity domain protein</fullName>
    </submittedName>
</protein>
<name>A0A133QLR3_9BACT</name>
<feature type="coiled-coil region" evidence="4">
    <location>
        <begin position="188"/>
        <end position="215"/>
    </location>
</feature>
<gene>
    <name evidence="6" type="ORF">HMPREF3226_00274</name>
</gene>
<comment type="similarity">
    <text evidence="1">Belongs to the type-I restriction system S methylase family.</text>
</comment>
<evidence type="ECO:0000256" key="1">
    <source>
        <dbReference type="ARBA" id="ARBA00010923"/>
    </source>
</evidence>
<evidence type="ECO:0000313" key="7">
    <source>
        <dbReference type="Proteomes" id="UP000070533"/>
    </source>
</evidence>
<dbReference type="GO" id="GO:0009307">
    <property type="term" value="P:DNA restriction-modification system"/>
    <property type="evidence" value="ECO:0007669"/>
    <property type="project" value="UniProtKB-KW"/>
</dbReference>
<dbReference type="REBASE" id="169979">
    <property type="entry name" value="S2.Pco7716ORF270P"/>
</dbReference>
<keyword evidence="3" id="KW-0238">DNA-binding</keyword>
<evidence type="ECO:0000256" key="3">
    <source>
        <dbReference type="ARBA" id="ARBA00023125"/>
    </source>
</evidence>
<dbReference type="Proteomes" id="UP000070533">
    <property type="component" value="Unassembled WGS sequence"/>
</dbReference>
<dbReference type="Gene3D" id="3.90.220.20">
    <property type="entry name" value="DNA methylase specificity domains"/>
    <property type="match status" value="2"/>
</dbReference>
<feature type="domain" description="Type I restriction modification DNA specificity" evidence="5">
    <location>
        <begin position="50"/>
        <end position="190"/>
    </location>
</feature>
<dbReference type="GO" id="GO:0003677">
    <property type="term" value="F:DNA binding"/>
    <property type="evidence" value="ECO:0007669"/>
    <property type="project" value="UniProtKB-KW"/>
</dbReference>
<sequence length="463" mass="52322">MSSYYEKILATGEVKCIDDEVPFEIPTSWNWERLMNITSILGDGIHGTPEYDATGTVYFINGNNLNNGSIEIKDDTKKVSEQEAKKHKRLLDSTSVLVSINGTLGNVAFYNGENVILGKSACYFNLMGNINKQYIKHVLETEYFTEYAKNVATGSTIKNVSLAGMRNFLMPLPPIAEQHRVILRMEHLANYIARYNNAQAKLDLLNKTLNEKLKKSILQEAIQGKLVPQIAGEGTAQELLERIKAEKQKLVKEGKLKKSAVNDSVIFRSDDNKYYEQVGQSIKCIDDEIPFEIPYNWQWTRLSCVTSIYTGNSISEAEKRAKFMNVQGRYYIGTKDIGFDNKIVYNNGISIPLQYDQDFRIAPTNSILMCIEGGSAGRKIAVLNQDVCFGNKLCCFAPFWGIGKFIYYYLQSPSFVELFNLNKTGIIGGVSITKVKEIVIPLPPVMEQQRIVAQIDRLFEQLR</sequence>
<dbReference type="InterPro" id="IPR044946">
    <property type="entry name" value="Restrct_endonuc_typeI_TRD_sf"/>
</dbReference>
<evidence type="ECO:0000259" key="5">
    <source>
        <dbReference type="Pfam" id="PF01420"/>
    </source>
</evidence>
<dbReference type="PANTHER" id="PTHR43140:SF1">
    <property type="entry name" value="TYPE I RESTRICTION ENZYME ECOKI SPECIFICITY SUBUNIT"/>
    <property type="match status" value="1"/>
</dbReference>
<dbReference type="InterPro" id="IPR000055">
    <property type="entry name" value="Restrct_endonuc_typeI_TRD"/>
</dbReference>
<dbReference type="PATRIC" id="fig|28128.5.peg.275"/>
<accession>A0A133QLR3</accession>
<keyword evidence="4" id="KW-0175">Coiled coil</keyword>
<dbReference type="Pfam" id="PF01420">
    <property type="entry name" value="Methylase_S"/>
    <property type="match status" value="2"/>
</dbReference>
<dbReference type="EMBL" id="LRQG01000013">
    <property type="protein sequence ID" value="KXA43830.1"/>
    <property type="molecule type" value="Genomic_DNA"/>
</dbReference>